<dbReference type="SUPFAM" id="SSF53756">
    <property type="entry name" value="UDP-Glycosyltransferase/glycogen phosphorylase"/>
    <property type="match status" value="1"/>
</dbReference>
<dbReference type="InterPro" id="IPR013534">
    <property type="entry name" value="Starch_synth_cat_dom"/>
</dbReference>
<evidence type="ECO:0000256" key="1">
    <source>
        <dbReference type="ARBA" id="ARBA00001478"/>
    </source>
</evidence>
<evidence type="ECO:0000259" key="9">
    <source>
        <dbReference type="Pfam" id="PF00534"/>
    </source>
</evidence>
<gene>
    <name evidence="11" type="primary">glgA_1</name>
    <name evidence="8" type="synonym">glgA</name>
    <name evidence="11" type="ORF">CA12_01130</name>
</gene>
<dbReference type="EC" id="2.4.1.21" evidence="8"/>
<dbReference type="GO" id="GO:0004373">
    <property type="term" value="F:alpha-1,4-glucan glucosyltransferase (UDP-glucose donor) activity"/>
    <property type="evidence" value="ECO:0007669"/>
    <property type="project" value="InterPro"/>
</dbReference>
<feature type="domain" description="Glycosyl transferase family 1" evidence="9">
    <location>
        <begin position="312"/>
        <end position="466"/>
    </location>
</feature>
<evidence type="ECO:0000256" key="4">
    <source>
        <dbReference type="ARBA" id="ARBA00010281"/>
    </source>
</evidence>
<dbReference type="UniPathway" id="UPA00164"/>
<dbReference type="PANTHER" id="PTHR45825">
    <property type="entry name" value="GRANULE-BOUND STARCH SYNTHASE 1, CHLOROPLASTIC/AMYLOPLASTIC"/>
    <property type="match status" value="1"/>
</dbReference>
<keyword evidence="7 8" id="KW-0320">Glycogen biosynthesis</keyword>
<dbReference type="InterPro" id="IPR011835">
    <property type="entry name" value="GS/SS"/>
</dbReference>
<evidence type="ECO:0000259" key="10">
    <source>
        <dbReference type="Pfam" id="PF08323"/>
    </source>
</evidence>
<dbReference type="HAMAP" id="MF_00484">
    <property type="entry name" value="Glycogen_synth"/>
    <property type="match status" value="1"/>
</dbReference>
<feature type="domain" description="Starch synthase catalytic" evidence="10">
    <location>
        <begin position="3"/>
        <end position="250"/>
    </location>
</feature>
<dbReference type="AlphaFoldDB" id="A0A517P3V7"/>
<keyword evidence="5 8" id="KW-0328">Glycosyltransferase</keyword>
<evidence type="ECO:0000256" key="5">
    <source>
        <dbReference type="ARBA" id="ARBA00022676"/>
    </source>
</evidence>
<evidence type="ECO:0000256" key="6">
    <source>
        <dbReference type="ARBA" id="ARBA00022679"/>
    </source>
</evidence>
<accession>A0A517P3V7</accession>
<comment type="catalytic activity">
    <reaction evidence="1 8">
        <text>[(1-&gt;4)-alpha-D-glucosyl](n) + ADP-alpha-D-glucose = [(1-&gt;4)-alpha-D-glucosyl](n+1) + ADP + H(+)</text>
        <dbReference type="Rhea" id="RHEA:18189"/>
        <dbReference type="Rhea" id="RHEA-COMP:9584"/>
        <dbReference type="Rhea" id="RHEA-COMP:9587"/>
        <dbReference type="ChEBI" id="CHEBI:15378"/>
        <dbReference type="ChEBI" id="CHEBI:15444"/>
        <dbReference type="ChEBI" id="CHEBI:57498"/>
        <dbReference type="ChEBI" id="CHEBI:456216"/>
        <dbReference type="EC" id="2.4.1.21"/>
    </reaction>
</comment>
<evidence type="ECO:0000256" key="8">
    <source>
        <dbReference type="HAMAP-Rule" id="MF_00484"/>
    </source>
</evidence>
<protein>
    <recommendedName>
        <fullName evidence="8">Glycogen synthase</fullName>
        <ecNumber evidence="8">2.4.1.21</ecNumber>
    </recommendedName>
    <alternativeName>
        <fullName evidence="8">Starch [bacterial glycogen] synthase</fullName>
    </alternativeName>
</protein>
<evidence type="ECO:0000313" key="12">
    <source>
        <dbReference type="Proteomes" id="UP000318741"/>
    </source>
</evidence>
<dbReference type="OrthoDB" id="9808590at2"/>
<dbReference type="InterPro" id="IPR001296">
    <property type="entry name" value="Glyco_trans_1"/>
</dbReference>
<comment type="function">
    <text evidence="2 8">Synthesizes alpha-1,4-glucan chains using ADP-glucose.</text>
</comment>
<dbReference type="RefSeq" id="WP_145356652.1">
    <property type="nucleotide sequence ID" value="NZ_CP036265.1"/>
</dbReference>
<dbReference type="Pfam" id="PF08323">
    <property type="entry name" value="Glyco_transf_5"/>
    <property type="match status" value="1"/>
</dbReference>
<comment type="pathway">
    <text evidence="3 8">Glycan biosynthesis; glycogen biosynthesis.</text>
</comment>
<comment type="similarity">
    <text evidence="4 8">Belongs to the glycosyltransferase 1 family. Bacterial/plant glycogen synthase subfamily.</text>
</comment>
<dbReference type="Gene3D" id="3.40.50.2000">
    <property type="entry name" value="Glycogen Phosphorylase B"/>
    <property type="match status" value="2"/>
</dbReference>
<dbReference type="NCBIfam" id="TIGR02095">
    <property type="entry name" value="glgA"/>
    <property type="match status" value="1"/>
</dbReference>
<dbReference type="CDD" id="cd03791">
    <property type="entry name" value="GT5_Glycogen_synthase_DULL1-like"/>
    <property type="match status" value="1"/>
</dbReference>
<keyword evidence="12" id="KW-1185">Reference proteome</keyword>
<dbReference type="Pfam" id="PF00534">
    <property type="entry name" value="Glycos_transf_1"/>
    <property type="match status" value="1"/>
</dbReference>
<organism evidence="11 12">
    <name type="scientific">Alienimonas californiensis</name>
    <dbReference type="NCBI Taxonomy" id="2527989"/>
    <lineage>
        <taxon>Bacteria</taxon>
        <taxon>Pseudomonadati</taxon>
        <taxon>Planctomycetota</taxon>
        <taxon>Planctomycetia</taxon>
        <taxon>Planctomycetales</taxon>
        <taxon>Planctomycetaceae</taxon>
        <taxon>Alienimonas</taxon>
    </lineage>
</organism>
<dbReference type="NCBIfam" id="NF001899">
    <property type="entry name" value="PRK00654.1-2"/>
    <property type="match status" value="1"/>
</dbReference>
<keyword evidence="6 8" id="KW-0808">Transferase</keyword>
<dbReference type="Proteomes" id="UP000318741">
    <property type="component" value="Chromosome"/>
</dbReference>
<evidence type="ECO:0000256" key="2">
    <source>
        <dbReference type="ARBA" id="ARBA00002764"/>
    </source>
</evidence>
<proteinExistence type="inferred from homology"/>
<dbReference type="EMBL" id="CP036265">
    <property type="protein sequence ID" value="QDT14045.1"/>
    <property type="molecule type" value="Genomic_DNA"/>
</dbReference>
<dbReference type="PANTHER" id="PTHR45825:SF11">
    <property type="entry name" value="ALPHA AMYLASE DOMAIN-CONTAINING PROTEIN"/>
    <property type="match status" value="1"/>
</dbReference>
<name>A0A517P3V7_9PLAN</name>
<evidence type="ECO:0000256" key="3">
    <source>
        <dbReference type="ARBA" id="ARBA00004964"/>
    </source>
</evidence>
<reference evidence="11 12" key="1">
    <citation type="submission" date="2019-02" db="EMBL/GenBank/DDBJ databases">
        <title>Deep-cultivation of Planctomycetes and their phenomic and genomic characterization uncovers novel biology.</title>
        <authorList>
            <person name="Wiegand S."/>
            <person name="Jogler M."/>
            <person name="Boedeker C."/>
            <person name="Pinto D."/>
            <person name="Vollmers J."/>
            <person name="Rivas-Marin E."/>
            <person name="Kohn T."/>
            <person name="Peeters S.H."/>
            <person name="Heuer A."/>
            <person name="Rast P."/>
            <person name="Oberbeckmann S."/>
            <person name="Bunk B."/>
            <person name="Jeske O."/>
            <person name="Meyerdierks A."/>
            <person name="Storesund J.E."/>
            <person name="Kallscheuer N."/>
            <person name="Luecker S."/>
            <person name="Lage O.M."/>
            <person name="Pohl T."/>
            <person name="Merkel B.J."/>
            <person name="Hornburger P."/>
            <person name="Mueller R.-W."/>
            <person name="Bruemmer F."/>
            <person name="Labrenz M."/>
            <person name="Spormann A.M."/>
            <person name="Op den Camp H."/>
            <person name="Overmann J."/>
            <person name="Amann R."/>
            <person name="Jetten M.S.M."/>
            <person name="Mascher T."/>
            <person name="Medema M.H."/>
            <person name="Devos D.P."/>
            <person name="Kaster A.-K."/>
            <person name="Ovreas L."/>
            <person name="Rohde M."/>
            <person name="Galperin M.Y."/>
            <person name="Jogler C."/>
        </authorList>
    </citation>
    <scope>NUCLEOTIDE SEQUENCE [LARGE SCALE GENOMIC DNA]</scope>
    <source>
        <strain evidence="11 12">CA12</strain>
    </source>
</reference>
<dbReference type="KEGG" id="acaf:CA12_01130"/>
<feature type="binding site" evidence="8">
    <location>
        <position position="15"/>
    </location>
    <ligand>
        <name>ADP-alpha-D-glucose</name>
        <dbReference type="ChEBI" id="CHEBI:57498"/>
    </ligand>
</feature>
<dbReference type="GO" id="GO:0005978">
    <property type="term" value="P:glycogen biosynthetic process"/>
    <property type="evidence" value="ECO:0007669"/>
    <property type="project" value="UniProtKB-UniRule"/>
</dbReference>
<sequence length="505" mass="54480">MRLLLISSEAVPYSKTGGLADVSTALAKALAAAGHDVSLVLPHHVQVQTKNRRPPRSLDGPKLSVRLGDRTVKAGSGWDVLPAPGPDGERREVRVLFVDQPDYFDRPGLYGDPAGDYEDNAERFIFFSRAALELAKVLALRPQCVHANDWQTGLVPAMLADDYLGTPGFEETGSVFTIHNLAFQGSFPHWDMRRTGLNWERFHYTQLEHHGRLNLLKAGIVAADKVTTVSPTYAEEIRTDALGYGLEGALINRGADLSGVLNGVDPAEWSPAADPYLAMNYTAANVAEGKAACKEALRNELKLEVPESGEPGSPLFGMISRMTDQKGFDLIAGCAEELMATGAQFAFLGTGDPRYEGFVRHLSNQYPGQVAGFVGFDNGLAHRIEAGCDAYLMPSLYEPCGLNQMYSLAYGTVPVVHAVGGLADTVVDASPENLKSGAANGFVFDQPVPTALAETVRRAVDCYRKTPDVWAQLVQTGMAADHSWDASAAEYVQLYRSAAARHAVA</sequence>
<evidence type="ECO:0000313" key="11">
    <source>
        <dbReference type="EMBL" id="QDT14045.1"/>
    </source>
</evidence>
<dbReference type="GO" id="GO:0009011">
    <property type="term" value="F:alpha-1,4-glucan glucosyltransferase (ADP-glucose donor) activity"/>
    <property type="evidence" value="ECO:0007669"/>
    <property type="project" value="UniProtKB-UniRule"/>
</dbReference>
<evidence type="ECO:0000256" key="7">
    <source>
        <dbReference type="ARBA" id="ARBA00023056"/>
    </source>
</evidence>